<organism evidence="3 4">
    <name type="scientific">Aspergillus steynii IBT 23096</name>
    <dbReference type="NCBI Taxonomy" id="1392250"/>
    <lineage>
        <taxon>Eukaryota</taxon>
        <taxon>Fungi</taxon>
        <taxon>Dikarya</taxon>
        <taxon>Ascomycota</taxon>
        <taxon>Pezizomycotina</taxon>
        <taxon>Eurotiomycetes</taxon>
        <taxon>Eurotiomycetidae</taxon>
        <taxon>Eurotiales</taxon>
        <taxon>Aspergillaceae</taxon>
        <taxon>Aspergillus</taxon>
        <taxon>Aspergillus subgen. Circumdati</taxon>
    </lineage>
</organism>
<name>A0A2I2G234_9EURO</name>
<dbReference type="Proteomes" id="UP000234275">
    <property type="component" value="Unassembled WGS sequence"/>
</dbReference>
<accession>A0A2I2G234</accession>
<gene>
    <name evidence="3" type="ORF">P170DRAFT_227495</name>
</gene>
<proteinExistence type="predicted"/>
<protein>
    <submittedName>
        <fullName evidence="3">Uncharacterized protein</fullName>
    </submittedName>
</protein>
<keyword evidence="4" id="KW-1185">Reference proteome</keyword>
<dbReference type="AlphaFoldDB" id="A0A2I2G234"/>
<feature type="compositionally biased region" description="Polar residues" evidence="1">
    <location>
        <begin position="16"/>
        <end position="26"/>
    </location>
</feature>
<dbReference type="EMBL" id="MSFO01000006">
    <property type="protein sequence ID" value="PLB46927.1"/>
    <property type="molecule type" value="Genomic_DNA"/>
</dbReference>
<sequence length="107" mass="11654">MKTLNNHIKFSHPDRTSSPFSPSYSHTASWRGENNVIPPPDPIADTCATRLNRKVHLGLPLPLALLLSFFPPSFSLLSPCQLADGCLVLLPPSLGLALIILIKSFLP</sequence>
<comment type="caution">
    <text evidence="3">The sequence shown here is derived from an EMBL/GenBank/DDBJ whole genome shotgun (WGS) entry which is preliminary data.</text>
</comment>
<keyword evidence="2" id="KW-1133">Transmembrane helix</keyword>
<reference evidence="3 4" key="1">
    <citation type="submission" date="2016-12" db="EMBL/GenBank/DDBJ databases">
        <title>The genomes of Aspergillus section Nigri reveals drivers in fungal speciation.</title>
        <authorList>
            <consortium name="DOE Joint Genome Institute"/>
            <person name="Vesth T.C."/>
            <person name="Nybo J."/>
            <person name="Theobald S."/>
            <person name="Brandl J."/>
            <person name="Frisvad J.C."/>
            <person name="Nielsen K.F."/>
            <person name="Lyhne E.K."/>
            <person name="Kogle M.E."/>
            <person name="Kuo A."/>
            <person name="Riley R."/>
            <person name="Clum A."/>
            <person name="Nolan M."/>
            <person name="Lipzen A."/>
            <person name="Salamov A."/>
            <person name="Henrissat B."/>
            <person name="Wiebenga A."/>
            <person name="De Vries R.P."/>
            <person name="Grigoriev I.V."/>
            <person name="Mortensen U.H."/>
            <person name="Andersen M.R."/>
            <person name="Baker S.E."/>
        </authorList>
    </citation>
    <scope>NUCLEOTIDE SEQUENCE [LARGE SCALE GENOMIC DNA]</scope>
    <source>
        <strain evidence="3 4">IBT 23096</strain>
    </source>
</reference>
<dbReference type="RefSeq" id="XP_024702229.1">
    <property type="nucleotide sequence ID" value="XM_024842885.1"/>
</dbReference>
<evidence type="ECO:0000313" key="4">
    <source>
        <dbReference type="Proteomes" id="UP000234275"/>
    </source>
</evidence>
<feature type="transmembrane region" description="Helical" evidence="2">
    <location>
        <begin position="59"/>
        <end position="77"/>
    </location>
</feature>
<evidence type="ECO:0000313" key="3">
    <source>
        <dbReference type="EMBL" id="PLB46927.1"/>
    </source>
</evidence>
<keyword evidence="2" id="KW-0472">Membrane</keyword>
<evidence type="ECO:0000256" key="2">
    <source>
        <dbReference type="SAM" id="Phobius"/>
    </source>
</evidence>
<keyword evidence="2" id="KW-0812">Transmembrane</keyword>
<evidence type="ECO:0000256" key="1">
    <source>
        <dbReference type="SAM" id="MobiDB-lite"/>
    </source>
</evidence>
<feature type="region of interest" description="Disordered" evidence="1">
    <location>
        <begin position="1"/>
        <end position="26"/>
    </location>
</feature>
<dbReference type="GeneID" id="36550584"/>
<dbReference type="VEuPathDB" id="FungiDB:P170DRAFT_227495"/>
<feature type="transmembrane region" description="Helical" evidence="2">
    <location>
        <begin position="89"/>
        <end position="106"/>
    </location>
</feature>